<dbReference type="STRING" id="578462.A0A0L0SWP1"/>
<feature type="compositionally biased region" description="Basic and acidic residues" evidence="2">
    <location>
        <begin position="17"/>
        <end position="30"/>
    </location>
</feature>
<feature type="domain" description="G-patch" evidence="3">
    <location>
        <begin position="132"/>
        <end position="178"/>
    </location>
</feature>
<feature type="compositionally biased region" description="Low complexity" evidence="2">
    <location>
        <begin position="38"/>
        <end position="47"/>
    </location>
</feature>
<dbReference type="AlphaFoldDB" id="A0A0L0SWP1"/>
<evidence type="ECO:0000256" key="2">
    <source>
        <dbReference type="SAM" id="MobiDB-lite"/>
    </source>
</evidence>
<feature type="region of interest" description="Disordered" evidence="2">
    <location>
        <begin position="1"/>
        <end position="119"/>
    </location>
</feature>
<accession>A0A0L0SWP1</accession>
<dbReference type="InterPro" id="IPR045211">
    <property type="entry name" value="TFP11/STIP/Ntr1"/>
</dbReference>
<dbReference type="eggNOG" id="KOG2184">
    <property type="taxonomic scope" value="Eukaryota"/>
</dbReference>
<dbReference type="OMA" id="CEQDIIQ"/>
<dbReference type="SMART" id="SM00443">
    <property type="entry name" value="G_patch"/>
    <property type="match status" value="1"/>
</dbReference>
<evidence type="ECO:0000259" key="3">
    <source>
        <dbReference type="PROSITE" id="PS50174"/>
    </source>
</evidence>
<dbReference type="Pfam" id="PF01585">
    <property type="entry name" value="G-patch"/>
    <property type="match status" value="1"/>
</dbReference>
<evidence type="ECO:0000313" key="4">
    <source>
        <dbReference type="EMBL" id="KNE66953.1"/>
    </source>
</evidence>
<dbReference type="GO" id="GO:0003676">
    <property type="term" value="F:nucleic acid binding"/>
    <property type="evidence" value="ECO:0007669"/>
    <property type="project" value="InterPro"/>
</dbReference>
<feature type="region of interest" description="Disordered" evidence="2">
    <location>
        <begin position="174"/>
        <end position="221"/>
    </location>
</feature>
<dbReference type="Proteomes" id="UP000054350">
    <property type="component" value="Unassembled WGS sequence"/>
</dbReference>
<feature type="compositionally biased region" description="Basic and acidic residues" evidence="2">
    <location>
        <begin position="78"/>
        <end position="97"/>
    </location>
</feature>
<dbReference type="PANTHER" id="PTHR23329:SF1">
    <property type="entry name" value="TUFTELIN-INTERACTING PROTEIN 11"/>
    <property type="match status" value="1"/>
</dbReference>
<sequence length="891" mass="97320">MDDYTPRRGLGLGAFDRPFEPERVDPREDAADQDAQSDHGAMSSSDGASDEDGGDRIPRRRRRRNGDDDDDDSEDDDDARRRRQQEARKRAQAERLRAAARASSWTPTGGPAVATPDQPVAVGKNFGKFAGTGGLGLKMLMKMGYMPGTALGSKGEGIVEPIQVVKRPQGMGIAFNDFDERPDATPTPPPPPPPAPEPVKGKKPAAEKRAPPRVPSNAFKKSAKVKRTYLTAQDVLDHADDLGTPRSVDTATPVIDMRASGVPDSMLDPTTTKLAELVQNMTLFVDLSSHDLRQRALQRDRDRELLVSAQERQRGLRTAQLAQQNRITQLADLIARAAQAAKVPPIATAVVPTTDSVRREIEDVQIDPAAPMDVDRTVRALPRTRMVDENDASRLPDVVLEMLDTLVAARESFPNLPFDALACSLVTPHARVLLADWDPLAAPYFGRAAFQRIKSAVHVPRTAATKRNSRPNDDQQVLAPNGDSSSNNSGKSTYFDALLWHLWLPRVRATVTGQWSVHDPTPLLALLDAWYPSVLTPGIYHYVVQHLVLPRLRMAVDGWSPRTARKRPRRANAGTPMPAALHEWLFPWLESMHFRDEPVGMLFPTLVYKLTVYLQDVWDPAVDGMCEGIRHVAPWRALWDKDAYAQFVGKAVVPKLTRFLAKGLVINPAHQDLSVLDAAVIEWHPHVPAPLLAKVLVDGGFFAQWLDVLHQWLSARDTDLAEIGEWYATWRAYLPEDVANDAVAQPYFAAALELMQRAVAGEQLPPVAVLVPQVSLPIKVSGPSTRMQVPLATASAHVPGAGSGETVTYRDVVEAELAAHGLMLVATHEAERDSGRPVYEVRGGGPGSVRVYLDQGVLFAQAAMAGSGAWDPCDVAAVVRRAGGGDGARKG</sequence>
<gene>
    <name evidence="4" type="ORF">AMAG_11427</name>
</gene>
<name>A0A0L0SWP1_ALLM3</name>
<evidence type="ECO:0000313" key="5">
    <source>
        <dbReference type="Proteomes" id="UP000054350"/>
    </source>
</evidence>
<organism evidence="4 5">
    <name type="scientific">Allomyces macrogynus (strain ATCC 38327)</name>
    <name type="common">Allomyces javanicus var. macrogynus</name>
    <dbReference type="NCBI Taxonomy" id="578462"/>
    <lineage>
        <taxon>Eukaryota</taxon>
        <taxon>Fungi</taxon>
        <taxon>Fungi incertae sedis</taxon>
        <taxon>Blastocladiomycota</taxon>
        <taxon>Blastocladiomycetes</taxon>
        <taxon>Blastocladiales</taxon>
        <taxon>Blastocladiaceae</taxon>
        <taxon>Allomyces</taxon>
    </lineage>
</organism>
<feature type="region of interest" description="Disordered" evidence="2">
    <location>
        <begin position="461"/>
        <end position="489"/>
    </location>
</feature>
<evidence type="ECO:0000256" key="1">
    <source>
        <dbReference type="ARBA" id="ARBA00010900"/>
    </source>
</evidence>
<comment type="similarity">
    <text evidence="1">Belongs to the TFP11/STIP family.</text>
</comment>
<feature type="compositionally biased region" description="Acidic residues" evidence="2">
    <location>
        <begin position="67"/>
        <end position="77"/>
    </location>
</feature>
<dbReference type="InterPro" id="IPR000467">
    <property type="entry name" value="G_patch_dom"/>
</dbReference>
<reference evidence="5" key="2">
    <citation type="submission" date="2009-11" db="EMBL/GenBank/DDBJ databases">
        <title>The Genome Sequence of Allomyces macrogynus strain ATCC 38327.</title>
        <authorList>
            <consortium name="The Broad Institute Genome Sequencing Platform"/>
            <person name="Russ C."/>
            <person name="Cuomo C."/>
            <person name="Shea T."/>
            <person name="Young S.K."/>
            <person name="Zeng Q."/>
            <person name="Koehrsen M."/>
            <person name="Haas B."/>
            <person name="Borodovsky M."/>
            <person name="Guigo R."/>
            <person name="Alvarado L."/>
            <person name="Berlin A."/>
            <person name="Borenstein D."/>
            <person name="Chen Z."/>
            <person name="Engels R."/>
            <person name="Freedman E."/>
            <person name="Gellesch M."/>
            <person name="Goldberg J."/>
            <person name="Griggs A."/>
            <person name="Gujja S."/>
            <person name="Heiman D."/>
            <person name="Hepburn T."/>
            <person name="Howarth C."/>
            <person name="Jen D."/>
            <person name="Larson L."/>
            <person name="Lewis B."/>
            <person name="Mehta T."/>
            <person name="Park D."/>
            <person name="Pearson M."/>
            <person name="Roberts A."/>
            <person name="Saif S."/>
            <person name="Shenoy N."/>
            <person name="Sisk P."/>
            <person name="Stolte C."/>
            <person name="Sykes S."/>
            <person name="Walk T."/>
            <person name="White J."/>
            <person name="Yandava C."/>
            <person name="Burger G."/>
            <person name="Gray M.W."/>
            <person name="Holland P.W.H."/>
            <person name="King N."/>
            <person name="Lang F.B.F."/>
            <person name="Roger A.J."/>
            <person name="Ruiz-Trillo I."/>
            <person name="Lander E."/>
            <person name="Nusbaum C."/>
        </authorList>
    </citation>
    <scope>NUCLEOTIDE SEQUENCE [LARGE SCALE GENOMIC DNA]</scope>
    <source>
        <strain evidence="5">ATCC 38327</strain>
    </source>
</reference>
<dbReference type="EMBL" id="GG745351">
    <property type="protein sequence ID" value="KNE66953.1"/>
    <property type="molecule type" value="Genomic_DNA"/>
</dbReference>
<keyword evidence="5" id="KW-1185">Reference proteome</keyword>
<proteinExistence type="inferred from homology"/>
<feature type="compositionally biased region" description="Pro residues" evidence="2">
    <location>
        <begin position="185"/>
        <end position="197"/>
    </location>
</feature>
<dbReference type="GO" id="GO:0071008">
    <property type="term" value="C:U2-type post-mRNA release spliceosomal complex"/>
    <property type="evidence" value="ECO:0007669"/>
    <property type="project" value="TreeGrafter"/>
</dbReference>
<dbReference type="OrthoDB" id="4822at2759"/>
<dbReference type="PANTHER" id="PTHR23329">
    <property type="entry name" value="TUFTELIN-INTERACTING PROTEIN 11-RELATED"/>
    <property type="match status" value="1"/>
</dbReference>
<dbReference type="PROSITE" id="PS50174">
    <property type="entry name" value="G_PATCH"/>
    <property type="match status" value="1"/>
</dbReference>
<protein>
    <recommendedName>
        <fullName evidence="3">G-patch domain-containing protein</fullName>
    </recommendedName>
</protein>
<dbReference type="InterPro" id="IPR022783">
    <property type="entry name" value="GCFC_dom"/>
</dbReference>
<reference evidence="4 5" key="1">
    <citation type="submission" date="2009-11" db="EMBL/GenBank/DDBJ databases">
        <title>Annotation of Allomyces macrogynus ATCC 38327.</title>
        <authorList>
            <consortium name="The Broad Institute Genome Sequencing Platform"/>
            <person name="Russ C."/>
            <person name="Cuomo C."/>
            <person name="Burger G."/>
            <person name="Gray M.W."/>
            <person name="Holland P.W.H."/>
            <person name="King N."/>
            <person name="Lang F.B.F."/>
            <person name="Roger A.J."/>
            <person name="Ruiz-Trillo I."/>
            <person name="Young S.K."/>
            <person name="Zeng Q."/>
            <person name="Gargeya S."/>
            <person name="Fitzgerald M."/>
            <person name="Haas B."/>
            <person name="Abouelleil A."/>
            <person name="Alvarado L."/>
            <person name="Arachchi H.M."/>
            <person name="Berlin A."/>
            <person name="Chapman S.B."/>
            <person name="Gearin G."/>
            <person name="Goldberg J."/>
            <person name="Griggs A."/>
            <person name="Gujja S."/>
            <person name="Hansen M."/>
            <person name="Heiman D."/>
            <person name="Howarth C."/>
            <person name="Larimer J."/>
            <person name="Lui A."/>
            <person name="MacDonald P.J.P."/>
            <person name="McCowen C."/>
            <person name="Montmayeur A."/>
            <person name="Murphy C."/>
            <person name="Neiman D."/>
            <person name="Pearson M."/>
            <person name="Priest M."/>
            <person name="Roberts A."/>
            <person name="Saif S."/>
            <person name="Shea T."/>
            <person name="Sisk P."/>
            <person name="Stolte C."/>
            <person name="Sykes S."/>
            <person name="Wortman J."/>
            <person name="Nusbaum C."/>
            <person name="Birren B."/>
        </authorList>
    </citation>
    <scope>NUCLEOTIDE SEQUENCE [LARGE SCALE GENOMIC DNA]</scope>
    <source>
        <strain evidence="4 5">ATCC 38327</strain>
    </source>
</reference>
<dbReference type="GO" id="GO:0000390">
    <property type="term" value="P:spliceosomal complex disassembly"/>
    <property type="evidence" value="ECO:0007669"/>
    <property type="project" value="InterPro"/>
</dbReference>
<dbReference type="VEuPathDB" id="FungiDB:AMAG_11427"/>
<dbReference type="Pfam" id="PF07842">
    <property type="entry name" value="GCFC"/>
    <property type="match status" value="1"/>
</dbReference>